<feature type="transmembrane region" description="Helical" evidence="1">
    <location>
        <begin position="12"/>
        <end position="31"/>
    </location>
</feature>
<feature type="transmembrane region" description="Helical" evidence="1">
    <location>
        <begin position="222"/>
        <end position="240"/>
    </location>
</feature>
<feature type="transmembrane region" description="Helical" evidence="1">
    <location>
        <begin position="356"/>
        <end position="377"/>
    </location>
</feature>
<comment type="caution">
    <text evidence="3">The sequence shown here is derived from an EMBL/GenBank/DDBJ whole genome shotgun (WGS) entry which is preliminary data.</text>
</comment>
<dbReference type="EMBL" id="SOAX01000002">
    <property type="protein sequence ID" value="TDT43484.1"/>
    <property type="molecule type" value="Genomic_DNA"/>
</dbReference>
<feature type="transmembrane region" description="Helical" evidence="1">
    <location>
        <begin position="290"/>
        <end position="308"/>
    </location>
</feature>
<dbReference type="InterPro" id="IPR052529">
    <property type="entry name" value="Bact_Transport_Assoc"/>
</dbReference>
<sequence>MIATRTRLASLDCLRGFAILGILLINIRAFGQVSTAYVNPTIAGSFEGADFWIWLVTHVLAEYKFIPMLAALFGAGMMIQSERLVAMGQDPSDIHRRRMLSLAAIGFLHITLLWYGDILLLYAIVGLIAFRFRDRSPRRLFGLALLFYLVPMVFGVLMGAFLHFMPEEEYREFVATMWSADARMVVTEMEVYRSSSWWAQFNHRLDTLVEGYISAVLTEEGWRVLAMMLAGMALYRIGFFTGEWPLSPYRRLLILSLGIGIPLSLFGVFYNLSHDWEMRKALYLGRQFNLWAGPLVSLAWASLVMIVVRQARLPWLMECLRALGRMALTGYLLTTVIGTGLFYGIGLGLFGSVDRAGQMLIVLGIWLFLLVLAPLWLRFFQYGPVEWLWRWATYGERPPLRRA</sequence>
<protein>
    <recommendedName>
        <fullName evidence="2">DUF418 domain-containing protein</fullName>
    </recommendedName>
</protein>
<dbReference type="AlphaFoldDB" id="A0A4R7JZS1"/>
<reference evidence="3 4" key="1">
    <citation type="submission" date="2019-03" db="EMBL/GenBank/DDBJ databases">
        <title>Genomic Encyclopedia of Type Strains, Phase IV (KMG-IV): sequencing the most valuable type-strain genomes for metagenomic binning, comparative biology and taxonomic classification.</title>
        <authorList>
            <person name="Goeker M."/>
        </authorList>
    </citation>
    <scope>NUCLEOTIDE SEQUENCE [LARGE SCALE GENOMIC DNA]</scope>
    <source>
        <strain evidence="3 4">DSM 15505</strain>
    </source>
</reference>
<feature type="transmembrane region" description="Helical" evidence="1">
    <location>
        <begin position="328"/>
        <end position="350"/>
    </location>
</feature>
<accession>A0A4R7JZS1</accession>
<dbReference type="PANTHER" id="PTHR30590">
    <property type="entry name" value="INNER MEMBRANE PROTEIN"/>
    <property type="match status" value="1"/>
</dbReference>
<evidence type="ECO:0000313" key="4">
    <source>
        <dbReference type="Proteomes" id="UP000295830"/>
    </source>
</evidence>
<organism evidence="3 4">
    <name type="scientific">Halospina denitrificans</name>
    <dbReference type="NCBI Taxonomy" id="332522"/>
    <lineage>
        <taxon>Bacteria</taxon>
        <taxon>Pseudomonadati</taxon>
        <taxon>Pseudomonadota</taxon>
        <taxon>Gammaproteobacteria</taxon>
        <taxon>Halospina</taxon>
    </lineage>
</organism>
<keyword evidence="4" id="KW-1185">Reference proteome</keyword>
<feature type="transmembrane region" description="Helical" evidence="1">
    <location>
        <begin position="140"/>
        <end position="164"/>
    </location>
</feature>
<keyword evidence="1" id="KW-0472">Membrane</keyword>
<keyword evidence="1" id="KW-1133">Transmembrane helix</keyword>
<proteinExistence type="predicted"/>
<feature type="transmembrane region" description="Helical" evidence="1">
    <location>
        <begin position="252"/>
        <end position="270"/>
    </location>
</feature>
<name>A0A4R7JZS1_9GAMM</name>
<feature type="domain" description="DUF418" evidence="2">
    <location>
        <begin position="234"/>
        <end position="395"/>
    </location>
</feature>
<gene>
    <name evidence="3" type="ORF">DES49_1302</name>
</gene>
<dbReference type="RefSeq" id="WP_133735551.1">
    <property type="nucleotide sequence ID" value="NZ_SOAX01000002.1"/>
</dbReference>
<evidence type="ECO:0000259" key="2">
    <source>
        <dbReference type="Pfam" id="PF04235"/>
    </source>
</evidence>
<evidence type="ECO:0000256" key="1">
    <source>
        <dbReference type="SAM" id="Phobius"/>
    </source>
</evidence>
<dbReference type="PANTHER" id="PTHR30590:SF2">
    <property type="entry name" value="INNER MEMBRANE PROTEIN"/>
    <property type="match status" value="1"/>
</dbReference>
<dbReference type="InterPro" id="IPR007349">
    <property type="entry name" value="DUF418"/>
</dbReference>
<feature type="transmembrane region" description="Helical" evidence="1">
    <location>
        <begin position="100"/>
        <end position="128"/>
    </location>
</feature>
<dbReference type="OrthoDB" id="9807744at2"/>
<evidence type="ECO:0000313" key="3">
    <source>
        <dbReference type="EMBL" id="TDT43484.1"/>
    </source>
</evidence>
<dbReference type="Proteomes" id="UP000295830">
    <property type="component" value="Unassembled WGS sequence"/>
</dbReference>
<dbReference type="Pfam" id="PF04235">
    <property type="entry name" value="DUF418"/>
    <property type="match status" value="1"/>
</dbReference>
<keyword evidence="1" id="KW-0812">Transmembrane</keyword>